<protein>
    <submittedName>
        <fullName evidence="1">Uncharacterized protein</fullName>
    </submittedName>
</protein>
<evidence type="ECO:0000313" key="1">
    <source>
        <dbReference type="EMBL" id="KKN06636.1"/>
    </source>
</evidence>
<name>A0A0F9PZZ7_9ZZZZ</name>
<gene>
    <name evidence="1" type="ORF">LCGC14_1075170</name>
</gene>
<organism evidence="1">
    <name type="scientific">marine sediment metagenome</name>
    <dbReference type="NCBI Taxonomy" id="412755"/>
    <lineage>
        <taxon>unclassified sequences</taxon>
        <taxon>metagenomes</taxon>
        <taxon>ecological metagenomes</taxon>
    </lineage>
</organism>
<sequence length="161" mass="18487">MSTTQYKPFIPKGKRFFVYVGGPISKGPWDGNMLQATRAFNMFVYGGLIPFVPHATSTLNKQYVSGKISVAPTDDYHFWLGYDFSYLRDVMHAMLRMPGESWGTDREEEYMISINKSVFDTVEEIFDYAESLGYEINRELAFRFGEEFDAVYNAVSTTKAE</sequence>
<dbReference type="Gene3D" id="3.40.50.10400">
    <property type="entry name" value="Hypothetical protein PA1492"/>
    <property type="match status" value="1"/>
</dbReference>
<accession>A0A0F9PZZ7</accession>
<proteinExistence type="predicted"/>
<comment type="caution">
    <text evidence="1">The sequence shown here is derived from an EMBL/GenBank/DDBJ whole genome shotgun (WGS) entry which is preliminary data.</text>
</comment>
<dbReference type="EMBL" id="LAZR01004664">
    <property type="protein sequence ID" value="KKN06636.1"/>
    <property type="molecule type" value="Genomic_DNA"/>
</dbReference>
<dbReference type="AlphaFoldDB" id="A0A0F9PZZ7"/>
<reference evidence="1" key="1">
    <citation type="journal article" date="2015" name="Nature">
        <title>Complex archaea that bridge the gap between prokaryotes and eukaryotes.</title>
        <authorList>
            <person name="Spang A."/>
            <person name="Saw J.H."/>
            <person name="Jorgensen S.L."/>
            <person name="Zaremba-Niedzwiedzka K."/>
            <person name="Martijn J."/>
            <person name="Lind A.E."/>
            <person name="van Eijk R."/>
            <person name="Schleper C."/>
            <person name="Guy L."/>
            <person name="Ettema T.J."/>
        </authorList>
    </citation>
    <scope>NUCLEOTIDE SEQUENCE</scope>
</reference>